<evidence type="ECO:0000256" key="1">
    <source>
        <dbReference type="SAM" id="MobiDB-lite"/>
    </source>
</evidence>
<name>A0ABD2PX68_9PLAT</name>
<reference evidence="2 3" key="1">
    <citation type="submission" date="2024-11" db="EMBL/GenBank/DDBJ databases">
        <title>Adaptive evolution of stress response genes in parasites aligns with host niche diversity.</title>
        <authorList>
            <person name="Hahn C."/>
            <person name="Resl P."/>
        </authorList>
    </citation>
    <scope>NUCLEOTIDE SEQUENCE [LARGE SCALE GENOMIC DNA]</scope>
    <source>
        <strain evidence="2">EGGRZ-B1_66</strain>
        <tissue evidence="2">Body</tissue>
    </source>
</reference>
<sequence length="184" mass="20237">MLRPIGQLEAFVQNLAPAGANVSSALLSPLATAGSTMLTQMSANTKANLMNYGLATAATSDIPQNLIKPLEMTESALEFGTEQVQSTGREEPDWLNNRKRDSSAFTEEDIEMKEGNDECSSSPNTIDPEPKPSPRKIVRLNNEEDEEPVQEEVHETEPEEQQAVELEEPLPISEENDEPQNTVD</sequence>
<dbReference type="EMBL" id="JBJKFK010002959">
    <property type="protein sequence ID" value="KAL3310431.1"/>
    <property type="molecule type" value="Genomic_DNA"/>
</dbReference>
<organism evidence="2 3">
    <name type="scientific">Cichlidogyrus casuarinus</name>
    <dbReference type="NCBI Taxonomy" id="1844966"/>
    <lineage>
        <taxon>Eukaryota</taxon>
        <taxon>Metazoa</taxon>
        <taxon>Spiralia</taxon>
        <taxon>Lophotrochozoa</taxon>
        <taxon>Platyhelminthes</taxon>
        <taxon>Monogenea</taxon>
        <taxon>Monopisthocotylea</taxon>
        <taxon>Dactylogyridea</taxon>
        <taxon>Ancyrocephalidae</taxon>
        <taxon>Cichlidogyrus</taxon>
    </lineage>
</organism>
<accession>A0ABD2PX68</accession>
<evidence type="ECO:0000313" key="3">
    <source>
        <dbReference type="Proteomes" id="UP001626550"/>
    </source>
</evidence>
<keyword evidence="3" id="KW-1185">Reference proteome</keyword>
<feature type="region of interest" description="Disordered" evidence="1">
    <location>
        <begin position="82"/>
        <end position="184"/>
    </location>
</feature>
<feature type="compositionally biased region" description="Acidic residues" evidence="1">
    <location>
        <begin position="157"/>
        <end position="178"/>
    </location>
</feature>
<gene>
    <name evidence="2" type="ORF">Ciccas_011002</name>
</gene>
<protein>
    <submittedName>
        <fullName evidence="2">Uncharacterized protein</fullName>
    </submittedName>
</protein>
<dbReference type="AlphaFoldDB" id="A0ABD2PX68"/>
<comment type="caution">
    <text evidence="2">The sequence shown here is derived from an EMBL/GenBank/DDBJ whole genome shotgun (WGS) entry which is preliminary data.</text>
</comment>
<evidence type="ECO:0000313" key="2">
    <source>
        <dbReference type="EMBL" id="KAL3310431.1"/>
    </source>
</evidence>
<feature type="compositionally biased region" description="Basic and acidic residues" evidence="1">
    <location>
        <begin position="88"/>
        <end position="102"/>
    </location>
</feature>
<dbReference type="Proteomes" id="UP001626550">
    <property type="component" value="Unassembled WGS sequence"/>
</dbReference>
<proteinExistence type="predicted"/>